<dbReference type="AlphaFoldDB" id="A0A7J7IVI6"/>
<proteinExistence type="predicted"/>
<evidence type="ECO:0000313" key="3">
    <source>
        <dbReference type="EMBL" id="KAF6017566.1"/>
    </source>
</evidence>
<protein>
    <recommendedName>
        <fullName evidence="2">LolA-like domain-containing protein</fullName>
    </recommendedName>
</protein>
<dbReference type="PANTHER" id="PTHR36902">
    <property type="entry name" value="ENRICHED IN SURFACE-LABELED PROTEOME PROTEIN 9"/>
    <property type="match status" value="1"/>
</dbReference>
<name>A0A7J7IVI6_BUGNE</name>
<keyword evidence="4" id="KW-1185">Reference proteome</keyword>
<accession>A0A7J7IVI6</accession>
<organism evidence="3 4">
    <name type="scientific">Bugula neritina</name>
    <name type="common">Brown bryozoan</name>
    <name type="synonym">Sertularia neritina</name>
    <dbReference type="NCBI Taxonomy" id="10212"/>
    <lineage>
        <taxon>Eukaryota</taxon>
        <taxon>Metazoa</taxon>
        <taxon>Spiralia</taxon>
        <taxon>Lophotrochozoa</taxon>
        <taxon>Bryozoa</taxon>
        <taxon>Gymnolaemata</taxon>
        <taxon>Cheilostomatida</taxon>
        <taxon>Flustrina</taxon>
        <taxon>Buguloidea</taxon>
        <taxon>Bugulidae</taxon>
        <taxon>Bugula</taxon>
    </lineage>
</organism>
<keyword evidence="1" id="KW-0732">Signal</keyword>
<feature type="signal peptide" evidence="1">
    <location>
        <begin position="1"/>
        <end position="20"/>
    </location>
</feature>
<dbReference type="InterPro" id="IPR058831">
    <property type="entry name" value="LolA-like_dom_2nd"/>
</dbReference>
<dbReference type="Pfam" id="PF25898">
    <property type="entry name" value="LolA_2nd_metazoa"/>
    <property type="match status" value="1"/>
</dbReference>
<evidence type="ECO:0000313" key="4">
    <source>
        <dbReference type="Proteomes" id="UP000593567"/>
    </source>
</evidence>
<sequence length="730" mass="81213">MKCQILLLVVGACLVSDILAAGINKNVCEPGQEKPGEREAAGKYKNISLIGWDIYNFYSNQIVEILHLPDDTYYCNASQLDGRGVDTFVFGDDVNSQSGFTSKSAFLINPAYPPVYKGKEVLDFGIKVEKWWDCHYIPALDATVTAEWYFTDSDDWTPASGANNPTPVMLKVKGRLGDIRDIDHTYTFNSFKPLISTTEAKYFQVPAGTACPHLKNFDIGQPQPHDIPPLAQNGFFSFEAEFIQQVAKDTGLFTTIKEYYDSTLNLSNYIYTPKGTLLGYNTPGAQRPISEVHDFLTGVAYVMDTELGNCTVKPLSQSGNFDVISTTDANHVRMKTVKEFFGFGTKAAGMNWTYTGQRKIRDITADVYVSQRSGFPDGSPDNVTSTWEIAFTSPAYFDVASGTGELEVMEPLRLWITVPSLGYTLTYNIFDFNEDEPNPWVFDVANCFRDDQKSNVHFYIEGDQAERIETHREEFHYWLLISVIGYLGISPIRVNNINILDPPTIQGSTIDRLPATYLVSTSDALAALDKAITSSDFIIETGSIVETGTIGDGTLKPVRAIPNSIVHYVNNTVVHHIDNTKASTGNSQSDHMINEKVCKPGSEKPDPIAKDFPPIPNIFATEIEMYVAQNKTTRSLFEIFDSPRDRAVIGERDVTGKYKNISLIGWDIYNFHSNQIVEIFDLPDDTFYCNAAQLDGRGVDTFVFGDDVNSQSGFTSKSAFFNKSSLSTSL</sequence>
<evidence type="ECO:0000256" key="1">
    <source>
        <dbReference type="SAM" id="SignalP"/>
    </source>
</evidence>
<dbReference type="PANTHER" id="PTHR36902:SF1">
    <property type="entry name" value="ENRICHED IN SURFACE-LABELED PROTEOME PROTEIN 9"/>
    <property type="match status" value="1"/>
</dbReference>
<feature type="chain" id="PRO_5029746863" description="LolA-like domain-containing protein" evidence="1">
    <location>
        <begin position="21"/>
        <end position="730"/>
    </location>
</feature>
<gene>
    <name evidence="3" type="ORF">EB796_024127</name>
</gene>
<evidence type="ECO:0000259" key="2">
    <source>
        <dbReference type="Pfam" id="PF25898"/>
    </source>
</evidence>
<feature type="domain" description="LolA-like" evidence="2">
    <location>
        <begin position="227"/>
        <end position="448"/>
    </location>
</feature>
<dbReference type="Proteomes" id="UP000593567">
    <property type="component" value="Unassembled WGS sequence"/>
</dbReference>
<dbReference type="OrthoDB" id="5983572at2759"/>
<comment type="caution">
    <text evidence="3">The sequence shown here is derived from an EMBL/GenBank/DDBJ whole genome shotgun (WGS) entry which is preliminary data.</text>
</comment>
<reference evidence="3" key="1">
    <citation type="submission" date="2020-06" db="EMBL/GenBank/DDBJ databases">
        <title>Draft genome of Bugula neritina, a colonial animal packing powerful symbionts and potential medicines.</title>
        <authorList>
            <person name="Rayko M."/>
        </authorList>
    </citation>
    <scope>NUCLEOTIDE SEQUENCE [LARGE SCALE GENOMIC DNA]</scope>
    <source>
        <strain evidence="3">Kwan_BN1</strain>
    </source>
</reference>
<dbReference type="EMBL" id="VXIV02003378">
    <property type="protein sequence ID" value="KAF6017566.1"/>
    <property type="molecule type" value="Genomic_DNA"/>
</dbReference>